<evidence type="ECO:0000313" key="2">
    <source>
        <dbReference type="Proteomes" id="UP000034172"/>
    </source>
</evidence>
<reference evidence="1 2" key="1">
    <citation type="journal article" date="2015" name="Nature">
        <title>rRNA introns, odd ribosomes, and small enigmatic genomes across a large radiation of phyla.</title>
        <authorList>
            <person name="Brown C.T."/>
            <person name="Hug L.A."/>
            <person name="Thomas B.C."/>
            <person name="Sharon I."/>
            <person name="Castelle C.J."/>
            <person name="Singh A."/>
            <person name="Wilkins M.J."/>
            <person name="Williams K.H."/>
            <person name="Banfield J.F."/>
        </authorList>
    </citation>
    <scope>NUCLEOTIDE SEQUENCE [LARGE SCALE GENOMIC DNA]</scope>
</reference>
<organism evidence="1 2">
    <name type="scientific">Candidatus Collierbacteria bacterium GW2011_GWC2_44_18</name>
    <dbReference type="NCBI Taxonomy" id="1618392"/>
    <lineage>
        <taxon>Bacteria</taxon>
        <taxon>Candidatus Collieribacteriota</taxon>
    </lineage>
</organism>
<dbReference type="AlphaFoldDB" id="A0A0G1HQA7"/>
<evidence type="ECO:0000313" key="1">
    <source>
        <dbReference type="EMBL" id="KKT49090.1"/>
    </source>
</evidence>
<dbReference type="EMBL" id="LCIE01000012">
    <property type="protein sequence ID" value="KKT49090.1"/>
    <property type="molecule type" value="Genomic_DNA"/>
</dbReference>
<accession>A0A0G1HQA7</accession>
<sequence length="128" mass="14520">MGLEIKPCTHGNTLTVRRCDMRLQVLSNNRLSLVEGGQTTSILGGRMSLRISPTELRPEVMFTPDCKLPSSFLIWDEVTSDRDNALRYRSWQPLRTDTSIVIHEGDSRHEVRIVVEPDEPADDPDSPF</sequence>
<name>A0A0G1HQA7_9BACT</name>
<gene>
    <name evidence="1" type="ORF">UW41_C0012G0028</name>
</gene>
<protein>
    <submittedName>
        <fullName evidence="1">Uncharacterized protein</fullName>
    </submittedName>
</protein>
<proteinExistence type="predicted"/>
<dbReference type="Proteomes" id="UP000034172">
    <property type="component" value="Unassembled WGS sequence"/>
</dbReference>
<comment type="caution">
    <text evidence="1">The sequence shown here is derived from an EMBL/GenBank/DDBJ whole genome shotgun (WGS) entry which is preliminary data.</text>
</comment>